<comment type="caution">
    <text evidence="2">The sequence shown here is derived from an EMBL/GenBank/DDBJ whole genome shotgun (WGS) entry which is preliminary data.</text>
</comment>
<protein>
    <submittedName>
        <fullName evidence="2">12949_t:CDS:1</fullName>
    </submittedName>
</protein>
<evidence type="ECO:0000256" key="1">
    <source>
        <dbReference type="SAM" id="MobiDB-lite"/>
    </source>
</evidence>
<organism evidence="2 3">
    <name type="scientific">Ambispora leptoticha</name>
    <dbReference type="NCBI Taxonomy" id="144679"/>
    <lineage>
        <taxon>Eukaryota</taxon>
        <taxon>Fungi</taxon>
        <taxon>Fungi incertae sedis</taxon>
        <taxon>Mucoromycota</taxon>
        <taxon>Glomeromycotina</taxon>
        <taxon>Glomeromycetes</taxon>
        <taxon>Archaeosporales</taxon>
        <taxon>Ambisporaceae</taxon>
        <taxon>Ambispora</taxon>
    </lineage>
</organism>
<feature type="region of interest" description="Disordered" evidence="1">
    <location>
        <begin position="1"/>
        <end position="111"/>
    </location>
</feature>
<feature type="compositionally biased region" description="Polar residues" evidence="1">
    <location>
        <begin position="102"/>
        <end position="111"/>
    </location>
</feature>
<feature type="compositionally biased region" description="Polar residues" evidence="1">
    <location>
        <begin position="1"/>
        <end position="10"/>
    </location>
</feature>
<gene>
    <name evidence="2" type="ORF">ALEPTO_LOCUS13302</name>
</gene>
<reference evidence="2" key="1">
    <citation type="submission" date="2021-06" db="EMBL/GenBank/DDBJ databases">
        <authorList>
            <person name="Kallberg Y."/>
            <person name="Tangrot J."/>
            <person name="Rosling A."/>
        </authorList>
    </citation>
    <scope>NUCLEOTIDE SEQUENCE</scope>
    <source>
        <strain evidence="2">FL130A</strain>
    </source>
</reference>
<keyword evidence="3" id="KW-1185">Reference proteome</keyword>
<evidence type="ECO:0000313" key="2">
    <source>
        <dbReference type="EMBL" id="CAG8751224.1"/>
    </source>
</evidence>
<dbReference type="AlphaFoldDB" id="A0A9N9IV83"/>
<feature type="non-terminal residue" evidence="2">
    <location>
        <position position="1"/>
    </location>
</feature>
<evidence type="ECO:0000313" key="3">
    <source>
        <dbReference type="Proteomes" id="UP000789508"/>
    </source>
</evidence>
<sequence length="141" mass="14681">NPSIPESNENADGKANSPISNPSSNDLSSNATNLPNPITSAQVASNSSKSTKADNNSPVINKHYYNPSLLPADNEIPADNADDTANDSVANNSSTSSDTTTQTALFSSPSKIHQIQDPVGLSTEKVTSGAHRNNTGLIIYV</sequence>
<accession>A0A9N9IV83</accession>
<proteinExistence type="predicted"/>
<feature type="non-terminal residue" evidence="2">
    <location>
        <position position="141"/>
    </location>
</feature>
<dbReference type="Proteomes" id="UP000789508">
    <property type="component" value="Unassembled WGS sequence"/>
</dbReference>
<feature type="compositionally biased region" description="Low complexity" evidence="1">
    <location>
        <begin position="86"/>
        <end position="101"/>
    </location>
</feature>
<name>A0A9N9IV83_9GLOM</name>
<dbReference type="EMBL" id="CAJVPS010040823">
    <property type="protein sequence ID" value="CAG8751224.1"/>
    <property type="molecule type" value="Genomic_DNA"/>
</dbReference>
<feature type="compositionally biased region" description="Polar residues" evidence="1">
    <location>
        <begin position="17"/>
        <end position="59"/>
    </location>
</feature>